<reference evidence="2 3" key="1">
    <citation type="submission" date="2019-09" db="EMBL/GenBank/DDBJ databases">
        <title>Bird 10,000 Genomes (B10K) Project - Family phase.</title>
        <authorList>
            <person name="Zhang G."/>
        </authorList>
    </citation>
    <scope>NUCLEOTIDE SEQUENCE [LARGE SCALE GENOMIC DNA]</scope>
    <source>
        <strain evidence="2">B10K-DU-001-24</strain>
        <tissue evidence="2">Muscle</tissue>
    </source>
</reference>
<dbReference type="GO" id="GO:0005765">
    <property type="term" value="C:lysosomal membrane"/>
    <property type="evidence" value="ECO:0007669"/>
    <property type="project" value="TreeGrafter"/>
</dbReference>
<accession>A0A7K9BQJ7</accession>
<organism evidence="2 3">
    <name type="scientific">Psilopogon haemacephalus</name>
    <name type="common">coppersmith barbet</name>
    <dbReference type="NCBI Taxonomy" id="2585815"/>
    <lineage>
        <taxon>Eukaryota</taxon>
        <taxon>Metazoa</taxon>
        <taxon>Chordata</taxon>
        <taxon>Craniata</taxon>
        <taxon>Vertebrata</taxon>
        <taxon>Euteleostomi</taxon>
        <taxon>Archelosauria</taxon>
        <taxon>Archosauria</taxon>
        <taxon>Dinosauria</taxon>
        <taxon>Saurischia</taxon>
        <taxon>Theropoda</taxon>
        <taxon>Coelurosauria</taxon>
        <taxon>Aves</taxon>
        <taxon>Neognathae</taxon>
        <taxon>Neoaves</taxon>
        <taxon>Telluraves</taxon>
        <taxon>Coraciimorphae</taxon>
        <taxon>Piciformes</taxon>
        <taxon>Megalaimidae</taxon>
        <taxon>Psilopogon</taxon>
    </lineage>
</organism>
<dbReference type="EMBL" id="VWZI01003238">
    <property type="protein sequence ID" value="NXG42347.1"/>
    <property type="molecule type" value="Genomic_DNA"/>
</dbReference>
<feature type="transmembrane region" description="Helical" evidence="1">
    <location>
        <begin position="117"/>
        <end position="136"/>
    </location>
</feature>
<dbReference type="OrthoDB" id="8887147at2759"/>
<dbReference type="GO" id="GO:0045055">
    <property type="term" value="P:regulated exocytosis"/>
    <property type="evidence" value="ECO:0007669"/>
    <property type="project" value="TreeGrafter"/>
</dbReference>
<gene>
    <name evidence="2" type="primary">Tmem79</name>
    <name evidence="2" type="ORF">PSIHAE_R07241</name>
</gene>
<keyword evidence="3" id="KW-1185">Reference proteome</keyword>
<keyword evidence="1" id="KW-0812">Transmembrane</keyword>
<dbReference type="PANTHER" id="PTHR31004">
    <property type="entry name" value="TRANSMEMBRANE PROTEIN 79"/>
    <property type="match status" value="1"/>
</dbReference>
<evidence type="ECO:0000313" key="2">
    <source>
        <dbReference type="EMBL" id="NXG42347.1"/>
    </source>
</evidence>
<comment type="caution">
    <text evidence="2">The sequence shown here is derived from an EMBL/GenBank/DDBJ whole genome shotgun (WGS) entry which is preliminary data.</text>
</comment>
<dbReference type="GO" id="GO:0032588">
    <property type="term" value="C:trans-Golgi network membrane"/>
    <property type="evidence" value="ECO:0007669"/>
    <property type="project" value="TreeGrafter"/>
</dbReference>
<name>A0A7K9BQJ7_9PICI</name>
<evidence type="ECO:0000313" key="3">
    <source>
        <dbReference type="Proteomes" id="UP000574528"/>
    </source>
</evidence>
<proteinExistence type="predicted"/>
<keyword evidence="1" id="KW-0472">Membrane</keyword>
<feature type="non-terminal residue" evidence="2">
    <location>
        <position position="148"/>
    </location>
</feature>
<sequence length="148" mass="15770">CPCLLYGAFVFLPFDAPLLPTLAARLVYALRCATFATVPIVLGEPAETPSDPPLNPPQPGTAARGAVPGVSSAAAAAGSWRLPRLLRSLLGQPLGTSWATSGLVSWLSYAFGRSFRVFGFSLTFLPLLAMLIWNLYSMLVLEPHQLLA</sequence>
<dbReference type="Proteomes" id="UP000574528">
    <property type="component" value="Unassembled WGS sequence"/>
</dbReference>
<evidence type="ECO:0000256" key="1">
    <source>
        <dbReference type="SAM" id="Phobius"/>
    </source>
</evidence>
<dbReference type="AlphaFoldDB" id="A0A7K9BQJ7"/>
<feature type="non-terminal residue" evidence="2">
    <location>
        <position position="1"/>
    </location>
</feature>
<dbReference type="PANTHER" id="PTHR31004:SF1">
    <property type="entry name" value="TRANSMEMBRANE PROTEIN 79"/>
    <property type="match status" value="1"/>
</dbReference>
<protein>
    <submittedName>
        <fullName evidence="2">TMM79 protein</fullName>
    </submittedName>
</protein>
<keyword evidence="1" id="KW-1133">Transmembrane helix</keyword>